<dbReference type="GO" id="GO:0016491">
    <property type="term" value="F:oxidoreductase activity"/>
    <property type="evidence" value="ECO:0007669"/>
    <property type="project" value="UniProtKB-KW"/>
</dbReference>
<keyword evidence="1" id="KW-0560">Oxidoreductase</keyword>
<proteinExistence type="inferred from homology"/>
<evidence type="ECO:0000259" key="6">
    <source>
        <dbReference type="Pfam" id="PF02941"/>
    </source>
</evidence>
<sequence length="156" mass="17175">MSTTTSTTTLAAPSLPGKAPRASAVTIRHRRLPIQLGSTRRCYGNGRSTRRSSSISCDASVTAVEATTSSSSPDDEEGRVGSRVRVKVPLKVYHVQKVPEVDLMGMEGEIKHYVGVYKGKRISANLPFRVQFSAQIDGRDVRFFAHLKEDEFDYIS</sequence>
<dbReference type="InterPro" id="IPR044166">
    <property type="entry name" value="FTRV"/>
</dbReference>
<accession>A0AAV9E830</accession>
<dbReference type="InterPro" id="IPR008990">
    <property type="entry name" value="Elect_transpt_acc-like_dom_sf"/>
</dbReference>
<dbReference type="AlphaFoldDB" id="A0AAV9E830"/>
<evidence type="ECO:0000256" key="3">
    <source>
        <dbReference type="ARBA" id="ARBA00034474"/>
    </source>
</evidence>
<feature type="domain" description="Ferredoxin thioredoxin reductase alpha chain" evidence="6">
    <location>
        <begin position="80"/>
        <end position="151"/>
    </location>
</feature>
<dbReference type="Proteomes" id="UP001180020">
    <property type="component" value="Unassembled WGS sequence"/>
</dbReference>
<dbReference type="InterPro" id="IPR004207">
    <property type="entry name" value="Fd_thioredoxin_Rdtase_alpha"/>
</dbReference>
<organism evidence="7 8">
    <name type="scientific">Acorus calamus</name>
    <name type="common">Sweet flag</name>
    <dbReference type="NCBI Taxonomy" id="4465"/>
    <lineage>
        <taxon>Eukaryota</taxon>
        <taxon>Viridiplantae</taxon>
        <taxon>Streptophyta</taxon>
        <taxon>Embryophyta</taxon>
        <taxon>Tracheophyta</taxon>
        <taxon>Spermatophyta</taxon>
        <taxon>Magnoliopsida</taxon>
        <taxon>Liliopsida</taxon>
        <taxon>Acoraceae</taxon>
        <taxon>Acorus</taxon>
    </lineage>
</organism>
<evidence type="ECO:0000313" key="8">
    <source>
        <dbReference type="Proteomes" id="UP001180020"/>
    </source>
</evidence>
<keyword evidence="8" id="KW-1185">Reference proteome</keyword>
<evidence type="ECO:0000256" key="4">
    <source>
        <dbReference type="ARBA" id="ARBA00034490"/>
    </source>
</evidence>
<evidence type="ECO:0000256" key="1">
    <source>
        <dbReference type="ARBA" id="ARBA00023002"/>
    </source>
</evidence>
<comment type="function">
    <text evidence="3">Variable subunit of the ferredoxin-thioredoxin reductase (FTR), which catalyzes the two-electron reduction of thioredoxins by the electrons provided by reduced ferredoxin.</text>
</comment>
<feature type="region of interest" description="Disordered" evidence="5">
    <location>
        <begin position="1"/>
        <end position="81"/>
    </location>
</feature>
<dbReference type="PANTHER" id="PTHR46937">
    <property type="entry name" value="FERREDOXIN-THIOREDOXIN REDUCTASE, VARIABLE CHAIN"/>
    <property type="match status" value="1"/>
</dbReference>
<evidence type="ECO:0000256" key="2">
    <source>
        <dbReference type="ARBA" id="ARBA00026011"/>
    </source>
</evidence>
<comment type="subunit">
    <text evidence="2">Heterodimer of subunit A (variable subunit) and subunit B (catalytic subunit). Heterodimeric FTR forms a complex with ferredoxin and thioredoxin.</text>
</comment>
<feature type="compositionally biased region" description="Low complexity" evidence="5">
    <location>
        <begin position="1"/>
        <end position="16"/>
    </location>
</feature>
<feature type="compositionally biased region" description="Low complexity" evidence="5">
    <location>
        <begin position="59"/>
        <end position="72"/>
    </location>
</feature>
<comment type="similarity">
    <text evidence="4">Belongs to the ferredoxin thioredoxin reductase alpha subunit family.</text>
</comment>
<dbReference type="Pfam" id="PF02941">
    <property type="entry name" value="FeThRed_A"/>
    <property type="match status" value="1"/>
</dbReference>
<gene>
    <name evidence="7" type="ORF">QJS10_CPA09g00615</name>
</gene>
<dbReference type="EMBL" id="JAUJYO010000009">
    <property type="protein sequence ID" value="KAK1309454.1"/>
    <property type="molecule type" value="Genomic_DNA"/>
</dbReference>
<evidence type="ECO:0000256" key="5">
    <source>
        <dbReference type="SAM" id="MobiDB-lite"/>
    </source>
</evidence>
<comment type="caution">
    <text evidence="7">The sequence shown here is derived from an EMBL/GenBank/DDBJ whole genome shotgun (WGS) entry which is preliminary data.</text>
</comment>
<evidence type="ECO:0000313" key="7">
    <source>
        <dbReference type="EMBL" id="KAK1309454.1"/>
    </source>
</evidence>
<name>A0AAV9E830_ACOCL</name>
<dbReference type="SUPFAM" id="SSF50090">
    <property type="entry name" value="Electron transport accessory proteins"/>
    <property type="match status" value="1"/>
</dbReference>
<reference evidence="7" key="2">
    <citation type="submission" date="2023-06" db="EMBL/GenBank/DDBJ databases">
        <authorList>
            <person name="Ma L."/>
            <person name="Liu K.-W."/>
            <person name="Li Z."/>
            <person name="Hsiao Y.-Y."/>
            <person name="Qi Y."/>
            <person name="Fu T."/>
            <person name="Tang G."/>
            <person name="Zhang D."/>
            <person name="Sun W.-H."/>
            <person name="Liu D.-K."/>
            <person name="Li Y."/>
            <person name="Chen G.-Z."/>
            <person name="Liu X.-D."/>
            <person name="Liao X.-Y."/>
            <person name="Jiang Y.-T."/>
            <person name="Yu X."/>
            <person name="Hao Y."/>
            <person name="Huang J."/>
            <person name="Zhao X.-W."/>
            <person name="Ke S."/>
            <person name="Chen Y.-Y."/>
            <person name="Wu W.-L."/>
            <person name="Hsu J.-L."/>
            <person name="Lin Y.-F."/>
            <person name="Huang M.-D."/>
            <person name="Li C.-Y."/>
            <person name="Huang L."/>
            <person name="Wang Z.-W."/>
            <person name="Zhao X."/>
            <person name="Zhong W.-Y."/>
            <person name="Peng D.-H."/>
            <person name="Ahmad S."/>
            <person name="Lan S."/>
            <person name="Zhang J.-S."/>
            <person name="Tsai W.-C."/>
            <person name="Van De Peer Y."/>
            <person name="Liu Z.-J."/>
        </authorList>
    </citation>
    <scope>NUCLEOTIDE SEQUENCE</scope>
    <source>
        <strain evidence="7">CP</strain>
        <tissue evidence="7">Leaves</tissue>
    </source>
</reference>
<dbReference type="PANTHER" id="PTHR46937:SF4">
    <property type="entry name" value="FERREDOXIN-THIOREDOXIN REDUCTASE SUBUNIT A1, CHLOROPLASTIC"/>
    <property type="match status" value="1"/>
</dbReference>
<reference evidence="7" key="1">
    <citation type="journal article" date="2023" name="Nat. Commun.">
        <title>Diploid and tetraploid genomes of Acorus and the evolution of monocots.</title>
        <authorList>
            <person name="Ma L."/>
            <person name="Liu K.W."/>
            <person name="Li Z."/>
            <person name="Hsiao Y.Y."/>
            <person name="Qi Y."/>
            <person name="Fu T."/>
            <person name="Tang G.D."/>
            <person name="Zhang D."/>
            <person name="Sun W.H."/>
            <person name="Liu D.K."/>
            <person name="Li Y."/>
            <person name="Chen G.Z."/>
            <person name="Liu X.D."/>
            <person name="Liao X.Y."/>
            <person name="Jiang Y.T."/>
            <person name="Yu X."/>
            <person name="Hao Y."/>
            <person name="Huang J."/>
            <person name="Zhao X.W."/>
            <person name="Ke S."/>
            <person name="Chen Y.Y."/>
            <person name="Wu W.L."/>
            <person name="Hsu J.L."/>
            <person name="Lin Y.F."/>
            <person name="Huang M.D."/>
            <person name="Li C.Y."/>
            <person name="Huang L."/>
            <person name="Wang Z.W."/>
            <person name="Zhao X."/>
            <person name="Zhong W.Y."/>
            <person name="Peng D.H."/>
            <person name="Ahmad S."/>
            <person name="Lan S."/>
            <person name="Zhang J.S."/>
            <person name="Tsai W.C."/>
            <person name="Van de Peer Y."/>
            <person name="Liu Z.J."/>
        </authorList>
    </citation>
    <scope>NUCLEOTIDE SEQUENCE</scope>
    <source>
        <strain evidence="7">CP</strain>
    </source>
</reference>
<dbReference type="Gene3D" id="2.30.30.50">
    <property type="match status" value="1"/>
</dbReference>
<dbReference type="GO" id="GO:0015979">
    <property type="term" value="P:photosynthesis"/>
    <property type="evidence" value="ECO:0007669"/>
    <property type="project" value="InterPro"/>
</dbReference>
<protein>
    <recommendedName>
        <fullName evidence="6">Ferredoxin thioredoxin reductase alpha chain domain-containing protein</fullName>
    </recommendedName>
</protein>